<dbReference type="EMBL" id="JACXVP010000011">
    <property type="protein sequence ID" value="KAG5576966.1"/>
    <property type="molecule type" value="Genomic_DNA"/>
</dbReference>
<evidence type="ECO:0000313" key="1">
    <source>
        <dbReference type="EMBL" id="KAG5576966.1"/>
    </source>
</evidence>
<gene>
    <name evidence="1" type="ORF">H5410_057100</name>
</gene>
<name>A0A9J5WPX9_SOLCO</name>
<reference evidence="1 2" key="1">
    <citation type="submission" date="2020-09" db="EMBL/GenBank/DDBJ databases">
        <title>De no assembly of potato wild relative species, Solanum commersonii.</title>
        <authorList>
            <person name="Cho K."/>
        </authorList>
    </citation>
    <scope>NUCLEOTIDE SEQUENCE [LARGE SCALE GENOMIC DNA]</scope>
    <source>
        <strain evidence="1">LZ3.2</strain>
        <tissue evidence="1">Leaf</tissue>
    </source>
</reference>
<protein>
    <submittedName>
        <fullName evidence="1">Uncharacterized protein</fullName>
    </submittedName>
</protein>
<organism evidence="1 2">
    <name type="scientific">Solanum commersonii</name>
    <name type="common">Commerson's wild potato</name>
    <name type="synonym">Commerson's nightshade</name>
    <dbReference type="NCBI Taxonomy" id="4109"/>
    <lineage>
        <taxon>Eukaryota</taxon>
        <taxon>Viridiplantae</taxon>
        <taxon>Streptophyta</taxon>
        <taxon>Embryophyta</taxon>
        <taxon>Tracheophyta</taxon>
        <taxon>Spermatophyta</taxon>
        <taxon>Magnoliopsida</taxon>
        <taxon>eudicotyledons</taxon>
        <taxon>Gunneridae</taxon>
        <taxon>Pentapetalae</taxon>
        <taxon>asterids</taxon>
        <taxon>lamiids</taxon>
        <taxon>Solanales</taxon>
        <taxon>Solanaceae</taxon>
        <taxon>Solanoideae</taxon>
        <taxon>Solaneae</taxon>
        <taxon>Solanum</taxon>
    </lineage>
</organism>
<keyword evidence="2" id="KW-1185">Reference proteome</keyword>
<sequence length="102" mass="12260">MAQEIGFEEEVVVDYDQYRFVSLLEQEIYYADLMKKKLLSERGISLDKENEKWVREFYANLMKIDMESKFITILGMFVDYRPEAINWVYGLLNHDIKAFTDK</sequence>
<dbReference type="AlphaFoldDB" id="A0A9J5WPX9"/>
<proteinExistence type="predicted"/>
<dbReference type="Proteomes" id="UP000824120">
    <property type="component" value="Chromosome 11"/>
</dbReference>
<comment type="caution">
    <text evidence="1">The sequence shown here is derived from an EMBL/GenBank/DDBJ whole genome shotgun (WGS) entry which is preliminary data.</text>
</comment>
<evidence type="ECO:0000313" key="2">
    <source>
        <dbReference type="Proteomes" id="UP000824120"/>
    </source>
</evidence>
<accession>A0A9J5WPX9</accession>